<name>A0A183L4Z3_9TREM</name>
<evidence type="ECO:0000313" key="2">
    <source>
        <dbReference type="Proteomes" id="UP000279833"/>
    </source>
</evidence>
<dbReference type="STRING" id="6186.A0A183L4Z3"/>
<gene>
    <name evidence="1" type="ORF">SCUD_LOCUS22406</name>
</gene>
<dbReference type="WBParaSite" id="SCUD_0002240901-mRNA-1">
    <property type="protein sequence ID" value="SCUD_0002240901-mRNA-1"/>
    <property type="gene ID" value="SCUD_0002240901"/>
</dbReference>
<sequence>MLEPNQQGIIRISFEAYPDDACLCVEKSDGVGPVYYPKLTDPTSFCSLCPSYLRL</sequence>
<evidence type="ECO:0000313" key="1">
    <source>
        <dbReference type="EMBL" id="VDP78836.1"/>
    </source>
</evidence>
<dbReference type="EMBL" id="UZAK01049288">
    <property type="protein sequence ID" value="VDP78836.1"/>
    <property type="molecule type" value="Genomic_DNA"/>
</dbReference>
<dbReference type="Proteomes" id="UP000279833">
    <property type="component" value="Unassembled WGS sequence"/>
</dbReference>
<reference evidence="3" key="1">
    <citation type="submission" date="2016-06" db="UniProtKB">
        <authorList>
            <consortium name="WormBaseParasite"/>
        </authorList>
    </citation>
    <scope>IDENTIFICATION</scope>
</reference>
<keyword evidence="2" id="KW-1185">Reference proteome</keyword>
<reference evidence="1 2" key="2">
    <citation type="submission" date="2018-11" db="EMBL/GenBank/DDBJ databases">
        <authorList>
            <consortium name="Pathogen Informatics"/>
        </authorList>
    </citation>
    <scope>NUCLEOTIDE SEQUENCE [LARGE SCALE GENOMIC DNA]</scope>
    <source>
        <strain evidence="1">Dakar</strain>
        <strain evidence="2">Dakar, Senegal</strain>
    </source>
</reference>
<protein>
    <submittedName>
        <fullName evidence="3">DUF1684 domain-containing protein</fullName>
    </submittedName>
</protein>
<dbReference type="AlphaFoldDB" id="A0A183L4Z3"/>
<organism evidence="3">
    <name type="scientific">Schistosoma curassoni</name>
    <dbReference type="NCBI Taxonomy" id="6186"/>
    <lineage>
        <taxon>Eukaryota</taxon>
        <taxon>Metazoa</taxon>
        <taxon>Spiralia</taxon>
        <taxon>Lophotrochozoa</taxon>
        <taxon>Platyhelminthes</taxon>
        <taxon>Trematoda</taxon>
        <taxon>Digenea</taxon>
        <taxon>Strigeidida</taxon>
        <taxon>Schistosomatoidea</taxon>
        <taxon>Schistosomatidae</taxon>
        <taxon>Schistosoma</taxon>
    </lineage>
</organism>
<accession>A0A183L4Z3</accession>
<evidence type="ECO:0000313" key="3">
    <source>
        <dbReference type="WBParaSite" id="SCUD_0002240901-mRNA-1"/>
    </source>
</evidence>
<proteinExistence type="predicted"/>